<dbReference type="InterPro" id="IPR011990">
    <property type="entry name" value="TPR-like_helical_dom_sf"/>
</dbReference>
<evidence type="ECO:0000256" key="4">
    <source>
        <dbReference type="ARBA" id="ARBA00022691"/>
    </source>
</evidence>
<keyword evidence="5" id="KW-0128">Catecholamine metabolism</keyword>
<dbReference type="SUPFAM" id="SSF53335">
    <property type="entry name" value="S-adenosyl-L-methionine-dependent methyltransferases"/>
    <property type="match status" value="1"/>
</dbReference>
<keyword evidence="3" id="KW-0808">Transferase</keyword>
<evidence type="ECO:0000313" key="8">
    <source>
        <dbReference type="EMBL" id="CAE7322574.1"/>
    </source>
</evidence>
<keyword evidence="9" id="KW-1185">Reference proteome</keyword>
<dbReference type="CDD" id="cd02440">
    <property type="entry name" value="AdoMet_MTases"/>
    <property type="match status" value="1"/>
</dbReference>
<feature type="region of interest" description="Disordered" evidence="7">
    <location>
        <begin position="619"/>
        <end position="643"/>
    </location>
</feature>
<sequence>MAARQVELNVIALSSAVSAAHRGGRWFRAVGLFQQLKSRSLRPDLPALTAAMGAAATGLLWKSAIDILQSASRHQLEVAQSQLNSGLTALTRGRQWQLSISALNLAVASGDGVSHNAAMAAADGGTWPMALSHFARVQDWGLRADVITCTTGISSCSDAWIQAAELFAILRTLGEEPTEVTINAAISAFGKGTGAGFAFYIQRRNAEFDESSVPAPEEEPAYHVVDNATQIFQYDAFLSSAEVSYLLTFAAGHGWGPGGHPELELPVEGYIAAARQDPIISRIEQRIANHTGIPSHPHEDILGMVRMTPHALEPRGGHFPAAGLRHDSDSRPHRSWTMLVFLEVPTEGGRIIFPLAGPVPREGELGERHRHFVRGLQEQFGGAKQNYSRSVRFDPGSDHPFMDLIEESCRGNYGVAVGPLQPGAALLFPSDSRSQRTWYGECNVINGSKVTLRKYKELPLEQRDPEVFKQDWQVTPEFFSWDALSCTYACCPSCALACSQWQRSFCLLGQARESAAKSEIQTGLAPGFSALLLACTRSSAWQEAFWLWSELQSSDEGPRAVNSFSALIRECEQQGWEGMEDGLLEQLRSEWLWAQGSIVAPLPLLPRYPGQWKAELRLPTGPSRGPMLQPQPRAGRMPVQSLGAAGSAGSAAAPYSKELRLLSHVLRTATAGSPQSVCESIEGFGSRMLGQSRSWLKLAGGSKAPVLTCASQAAPPHTAVLEIGTYCGYSSLRLALAVPGAKIATADVDPAHVLIARNVLAFGGLEPPSVTVWTGHSTDLLPQLSAHYRPGTFGFVFMDQRGSLYHEDLHALESAGLLHPGAVLLADNVLKPGAPLLLWRLLADPKYEALQLAMQEFAMPVEDWMALAVIKDMTARQPQAPAPKQLRALHEFSDEIRARALIPGRGIDFQEWKDLAAIMKRGLQELGITAVAVSPMV</sequence>
<accession>A0A812NSZ6</accession>
<gene>
    <name evidence="8" type="primary">COMT</name>
    <name evidence="8" type="ORF">SNAT2548_LOCUS16905</name>
</gene>
<evidence type="ECO:0000256" key="2">
    <source>
        <dbReference type="ARBA" id="ARBA00022603"/>
    </source>
</evidence>
<dbReference type="InterPro" id="IPR002935">
    <property type="entry name" value="SAM_O-MeTrfase"/>
</dbReference>
<evidence type="ECO:0000256" key="5">
    <source>
        <dbReference type="ARBA" id="ARBA00022939"/>
    </source>
</evidence>
<name>A0A812NSZ6_9DINO</name>
<organism evidence="8 9">
    <name type="scientific">Symbiodinium natans</name>
    <dbReference type="NCBI Taxonomy" id="878477"/>
    <lineage>
        <taxon>Eukaryota</taxon>
        <taxon>Sar</taxon>
        <taxon>Alveolata</taxon>
        <taxon>Dinophyceae</taxon>
        <taxon>Suessiales</taxon>
        <taxon>Symbiodiniaceae</taxon>
        <taxon>Symbiodinium</taxon>
    </lineage>
</organism>
<dbReference type="InterPro" id="IPR029063">
    <property type="entry name" value="SAM-dependent_MTases_sf"/>
</dbReference>
<dbReference type="AlphaFoldDB" id="A0A812NSZ6"/>
<evidence type="ECO:0000313" key="9">
    <source>
        <dbReference type="Proteomes" id="UP000604046"/>
    </source>
</evidence>
<evidence type="ECO:0000256" key="7">
    <source>
        <dbReference type="SAM" id="MobiDB-lite"/>
    </source>
</evidence>
<dbReference type="OrthoDB" id="431781at2759"/>
<dbReference type="EC" id="2.1.1.6" evidence="1"/>
<dbReference type="PROSITE" id="PS51682">
    <property type="entry name" value="SAM_OMT_I"/>
    <property type="match status" value="1"/>
</dbReference>
<proteinExistence type="inferred from homology"/>
<keyword evidence="4" id="KW-0949">S-adenosyl-L-methionine</keyword>
<dbReference type="Gene3D" id="2.60.120.620">
    <property type="entry name" value="q2cbj1_9rhob like domain"/>
    <property type="match status" value="1"/>
</dbReference>
<dbReference type="GO" id="GO:0006584">
    <property type="term" value="P:catecholamine metabolic process"/>
    <property type="evidence" value="ECO:0007669"/>
    <property type="project" value="UniProtKB-KW"/>
</dbReference>
<comment type="similarity">
    <text evidence="6">Belongs to the class I-like SAM-binding methyltransferase superfamily. Cation-dependent O-methyltransferase family.</text>
</comment>
<dbReference type="GO" id="GO:0032259">
    <property type="term" value="P:methylation"/>
    <property type="evidence" value="ECO:0007669"/>
    <property type="project" value="UniProtKB-KW"/>
</dbReference>
<evidence type="ECO:0000256" key="1">
    <source>
        <dbReference type="ARBA" id="ARBA00012880"/>
    </source>
</evidence>
<dbReference type="PANTHER" id="PTHR43836:SF2">
    <property type="entry name" value="CATECHOL O-METHYLTRANSFERASE 1-RELATED"/>
    <property type="match status" value="1"/>
</dbReference>
<dbReference type="Gene3D" id="1.25.40.10">
    <property type="entry name" value="Tetratricopeptide repeat domain"/>
    <property type="match status" value="2"/>
</dbReference>
<protein>
    <recommendedName>
        <fullName evidence="1">catechol O-methyltransferase</fullName>
        <ecNumber evidence="1">2.1.1.6</ecNumber>
    </recommendedName>
</protein>
<reference evidence="8" key="1">
    <citation type="submission" date="2021-02" db="EMBL/GenBank/DDBJ databases">
        <authorList>
            <person name="Dougan E. K."/>
            <person name="Rhodes N."/>
            <person name="Thang M."/>
            <person name="Chan C."/>
        </authorList>
    </citation>
    <scope>NUCLEOTIDE SEQUENCE</scope>
</reference>
<keyword evidence="2" id="KW-0489">Methyltransferase</keyword>
<comment type="caution">
    <text evidence="8">The sequence shown here is derived from an EMBL/GenBank/DDBJ whole genome shotgun (WGS) entry which is preliminary data.</text>
</comment>
<dbReference type="Proteomes" id="UP000604046">
    <property type="component" value="Unassembled WGS sequence"/>
</dbReference>
<dbReference type="Pfam" id="PF01596">
    <property type="entry name" value="Methyltransf_3"/>
    <property type="match status" value="1"/>
</dbReference>
<dbReference type="GO" id="GO:0016206">
    <property type="term" value="F:catechol O-methyltransferase activity"/>
    <property type="evidence" value="ECO:0007669"/>
    <property type="project" value="UniProtKB-EC"/>
</dbReference>
<evidence type="ECO:0000256" key="3">
    <source>
        <dbReference type="ARBA" id="ARBA00022679"/>
    </source>
</evidence>
<dbReference type="EMBL" id="CAJNDS010002094">
    <property type="protein sequence ID" value="CAE7322574.1"/>
    <property type="molecule type" value="Genomic_DNA"/>
</dbReference>
<dbReference type="PANTHER" id="PTHR43836">
    <property type="entry name" value="CATECHOL O-METHYLTRANSFERASE 1-RELATED"/>
    <property type="match status" value="1"/>
</dbReference>
<evidence type="ECO:0000256" key="6">
    <source>
        <dbReference type="ARBA" id="ARBA00023453"/>
    </source>
</evidence>
<dbReference type="Gene3D" id="3.40.50.150">
    <property type="entry name" value="Vaccinia Virus protein VP39"/>
    <property type="match status" value="1"/>
</dbReference>